<dbReference type="Pfam" id="PF05719">
    <property type="entry name" value="GPP34"/>
    <property type="match status" value="1"/>
</dbReference>
<evidence type="ECO:0008006" key="7">
    <source>
        <dbReference type="Google" id="ProtNLM"/>
    </source>
</evidence>
<dbReference type="AlphaFoldDB" id="A0A386WG06"/>
<dbReference type="Gene3D" id="1.10.3630.10">
    <property type="entry name" value="yeast vps74-n-term truncation variant domain like"/>
    <property type="match status" value="1"/>
</dbReference>
<name>A0A386WG06_9ACTN</name>
<evidence type="ECO:0000256" key="1">
    <source>
        <dbReference type="ARBA" id="ARBA00004255"/>
    </source>
</evidence>
<comment type="subcellular location">
    <subcellularLocation>
        <location evidence="1">Golgi apparatus membrane</location>
        <topology evidence="1">Peripheral membrane protein</topology>
        <orientation evidence="1">Cytoplasmic side</orientation>
    </subcellularLocation>
</comment>
<keyword evidence="3" id="KW-0446">Lipid-binding</keyword>
<evidence type="ECO:0000256" key="3">
    <source>
        <dbReference type="ARBA" id="ARBA00023121"/>
    </source>
</evidence>
<dbReference type="Proteomes" id="UP000267804">
    <property type="component" value="Chromosome"/>
</dbReference>
<protein>
    <recommendedName>
        <fullName evidence="7">Golgi phosphoprotein 3 (GPP34)</fullName>
    </recommendedName>
</protein>
<sequence>MHDIATRFGLAAALLGELAIARHINFAQGNVHIYDTRPPADWLQHQVLSQITTQPHQRATRTWLAYLAAMAYESVSQRLVQTGVVEPEERRRFLGLGAPTVLYVPKDMNRAAWSWARLSTLLRESKSLDVFDLALIGISEATGLDRFILDGAPYSTSAWLRTLLSAAPTPMADLLADLRTSIGAASLNPRA</sequence>
<dbReference type="GO" id="GO:0005737">
    <property type="term" value="C:cytoplasm"/>
    <property type="evidence" value="ECO:0007669"/>
    <property type="project" value="UniProtKB-ARBA"/>
</dbReference>
<evidence type="ECO:0000313" key="5">
    <source>
        <dbReference type="EMBL" id="AYF26642.1"/>
    </source>
</evidence>
<dbReference type="InterPro" id="IPR008628">
    <property type="entry name" value="GPP34-like"/>
</dbReference>
<accession>A0A386WG06</accession>
<gene>
    <name evidence="5" type="ORF">CSH63_03990</name>
</gene>
<evidence type="ECO:0000313" key="6">
    <source>
        <dbReference type="Proteomes" id="UP000267804"/>
    </source>
</evidence>
<dbReference type="InterPro" id="IPR038261">
    <property type="entry name" value="GPP34-like_sf"/>
</dbReference>
<organism evidence="5 6">
    <name type="scientific">Micromonospora tulbaghiae</name>
    <dbReference type="NCBI Taxonomy" id="479978"/>
    <lineage>
        <taxon>Bacteria</taxon>
        <taxon>Bacillati</taxon>
        <taxon>Actinomycetota</taxon>
        <taxon>Actinomycetes</taxon>
        <taxon>Micromonosporales</taxon>
        <taxon>Micromonosporaceae</taxon>
        <taxon>Micromonospora</taxon>
    </lineage>
</organism>
<reference evidence="5 6" key="1">
    <citation type="submission" date="2017-10" db="EMBL/GenBank/DDBJ databases">
        <title>Integration of genomic and chemical information greatly accelerates assignment of the full stereostructure of myelolactone, a potent inhibitor of myeloma from a marine-derived Micromonospora.</title>
        <authorList>
            <person name="Kim M.C."/>
            <person name="Machado H."/>
            <person name="Jensen P.R."/>
            <person name="Fenical W."/>
        </authorList>
    </citation>
    <scope>NUCLEOTIDE SEQUENCE [LARGE SCALE GENOMIC DNA]</scope>
    <source>
        <strain evidence="5 6">CNY-010</strain>
    </source>
</reference>
<dbReference type="GO" id="GO:0070273">
    <property type="term" value="F:phosphatidylinositol-4-phosphate binding"/>
    <property type="evidence" value="ECO:0007669"/>
    <property type="project" value="InterPro"/>
</dbReference>
<keyword evidence="2" id="KW-0333">Golgi apparatus</keyword>
<dbReference type="KEGG" id="mtua:CSH63_03990"/>
<keyword evidence="4" id="KW-0472">Membrane</keyword>
<proteinExistence type="predicted"/>
<dbReference type="EMBL" id="CP024087">
    <property type="protein sequence ID" value="AYF26642.1"/>
    <property type="molecule type" value="Genomic_DNA"/>
</dbReference>
<evidence type="ECO:0000256" key="4">
    <source>
        <dbReference type="ARBA" id="ARBA00023136"/>
    </source>
</evidence>
<dbReference type="GO" id="GO:0012505">
    <property type="term" value="C:endomembrane system"/>
    <property type="evidence" value="ECO:0007669"/>
    <property type="project" value="UniProtKB-ARBA"/>
</dbReference>
<evidence type="ECO:0000256" key="2">
    <source>
        <dbReference type="ARBA" id="ARBA00023034"/>
    </source>
</evidence>